<protein>
    <submittedName>
        <fullName evidence="1">Uncharacterized protein</fullName>
    </submittedName>
</protein>
<reference evidence="2" key="1">
    <citation type="journal article" date="2019" name="Int. J. Syst. Evol. Microbiol.">
        <title>The Global Catalogue of Microorganisms (GCM) 10K type strain sequencing project: providing services to taxonomists for standard genome sequencing and annotation.</title>
        <authorList>
            <consortium name="The Broad Institute Genomics Platform"/>
            <consortium name="The Broad Institute Genome Sequencing Center for Infectious Disease"/>
            <person name="Wu L."/>
            <person name="Ma J."/>
        </authorList>
    </citation>
    <scope>NUCLEOTIDE SEQUENCE [LARGE SCALE GENOMIC DNA]</scope>
    <source>
        <strain evidence="2">JCM 19635</strain>
    </source>
</reference>
<name>A0ABW2U7V6_9BACT</name>
<evidence type="ECO:0000313" key="1">
    <source>
        <dbReference type="EMBL" id="MFC7668482.1"/>
    </source>
</evidence>
<gene>
    <name evidence="1" type="ORF">ACFQT0_14705</name>
</gene>
<comment type="caution">
    <text evidence="1">The sequence shown here is derived from an EMBL/GenBank/DDBJ whole genome shotgun (WGS) entry which is preliminary data.</text>
</comment>
<proteinExistence type="predicted"/>
<sequence>MKTTLVRLVYLLLSGVLAACGFLGAGSHVYCESVVVACPSEGITQRLTALKATGRFDDTRSFPDGLGEEPNAPHYFYFYDPEHQFLVLLEVPRNTPTHTDVHINAIKDFTASTEWQGFNKDVAEAKKEEVLAWFERVIRPNLACATLPSKSKRDAVSK</sequence>
<dbReference type="EMBL" id="JBHTEK010000001">
    <property type="protein sequence ID" value="MFC7668482.1"/>
    <property type="molecule type" value="Genomic_DNA"/>
</dbReference>
<organism evidence="1 2">
    <name type="scientific">Hymenobacter humi</name>
    <dbReference type="NCBI Taxonomy" id="1411620"/>
    <lineage>
        <taxon>Bacteria</taxon>
        <taxon>Pseudomonadati</taxon>
        <taxon>Bacteroidota</taxon>
        <taxon>Cytophagia</taxon>
        <taxon>Cytophagales</taxon>
        <taxon>Hymenobacteraceae</taxon>
        <taxon>Hymenobacter</taxon>
    </lineage>
</organism>
<keyword evidence="2" id="KW-1185">Reference proteome</keyword>
<dbReference type="PROSITE" id="PS51257">
    <property type="entry name" value="PROKAR_LIPOPROTEIN"/>
    <property type="match status" value="1"/>
</dbReference>
<evidence type="ECO:0000313" key="2">
    <source>
        <dbReference type="Proteomes" id="UP001596513"/>
    </source>
</evidence>
<accession>A0ABW2U7V6</accession>
<dbReference type="Proteomes" id="UP001596513">
    <property type="component" value="Unassembled WGS sequence"/>
</dbReference>
<dbReference type="RefSeq" id="WP_380203826.1">
    <property type="nucleotide sequence ID" value="NZ_JBHTEK010000001.1"/>
</dbReference>